<dbReference type="InterPro" id="IPR001789">
    <property type="entry name" value="Sig_transdc_resp-reg_receiver"/>
</dbReference>
<reference evidence="6 7" key="1">
    <citation type="journal article" date="2016" name="Proc. Natl. Acad. Sci. U.S.A.">
        <title>Comparative genomics of biotechnologically important yeasts.</title>
        <authorList>
            <person name="Riley R."/>
            <person name="Haridas S."/>
            <person name="Wolfe K.H."/>
            <person name="Lopes M.R."/>
            <person name="Hittinger C.T."/>
            <person name="Goeker M."/>
            <person name="Salamov A.A."/>
            <person name="Wisecaver J.H."/>
            <person name="Long T.M."/>
            <person name="Calvey C.H."/>
            <person name="Aerts A.L."/>
            <person name="Barry K.W."/>
            <person name="Choi C."/>
            <person name="Clum A."/>
            <person name="Coughlan A.Y."/>
            <person name="Deshpande S."/>
            <person name="Douglass A.P."/>
            <person name="Hanson S.J."/>
            <person name="Klenk H.-P."/>
            <person name="LaButti K.M."/>
            <person name="Lapidus A."/>
            <person name="Lindquist E.A."/>
            <person name="Lipzen A.M."/>
            <person name="Meier-Kolthoff J.P."/>
            <person name="Ohm R.A."/>
            <person name="Otillar R.P."/>
            <person name="Pangilinan J.L."/>
            <person name="Peng Y."/>
            <person name="Rokas A."/>
            <person name="Rosa C.A."/>
            <person name="Scheuner C."/>
            <person name="Sibirny A.A."/>
            <person name="Slot J.C."/>
            <person name="Stielow J.B."/>
            <person name="Sun H."/>
            <person name="Kurtzman C.P."/>
            <person name="Blackwell M."/>
            <person name="Grigoriev I.V."/>
            <person name="Jeffries T.W."/>
        </authorList>
    </citation>
    <scope>NUCLEOTIDE SEQUENCE [LARGE SCALE GENOMIC DNA]</scope>
    <source>
        <strain evidence="7">ATCC 58044 / CBS 1984 / NCYC 433 / NRRL Y-366-8</strain>
    </source>
</reference>
<evidence type="ECO:0000256" key="3">
    <source>
        <dbReference type="PROSITE-ProRule" id="PRU00169"/>
    </source>
</evidence>
<dbReference type="GO" id="GO:0006950">
    <property type="term" value="P:response to stress"/>
    <property type="evidence" value="ECO:0007669"/>
    <property type="project" value="UniProtKB-ARBA"/>
</dbReference>
<dbReference type="Pfam" id="PF00072">
    <property type="entry name" value="Response_reg"/>
    <property type="match status" value="1"/>
</dbReference>
<feature type="compositionally biased region" description="Low complexity" evidence="4">
    <location>
        <begin position="301"/>
        <end position="316"/>
    </location>
</feature>
<dbReference type="PROSITE" id="PS50110">
    <property type="entry name" value="RESPONSE_REGULATORY"/>
    <property type="match status" value="1"/>
</dbReference>
<evidence type="ECO:0000259" key="5">
    <source>
        <dbReference type="PROSITE" id="PS50110"/>
    </source>
</evidence>
<name>A0A1E3P120_WICAA</name>
<keyword evidence="2" id="KW-0902">Two-component regulatory system</keyword>
<sequence length="542" mass="60138">MSKQGVKYSSPTKQQQSYRAGSPQIPTINTSRETLTRRIWIRRPEGNPTSLYVKETDLIDDLKTLIMQKFPLTLSKACDPADLIIRLEPSLGTNSPSYFLSPSNPKFPQPISAGANSASSAGYSPSFNSPISPIPVSATKHSSLIPQKPPTLNDFSNLSIKSNSPINIALEADRPIWNILDQYYPNGMSMDNAFIIDVPHSHLIKDDEIAYLHSSRRMNSLPTQSPLSIRSTPTSYHRRSQSNPPDHSSAVLLLPKDFSALNETVRKANNESSNSKSDSVYSLDRTISPSTSDTTLHPTMSQQAPLLPQTSSSSPQHAAPLTPFPRAESANSMKKKDENSTMAKVLPSVNVLIVEDNLINLRILSAHLRRHKIHYDIAKNGQEAIDKWRTGGFHLVLMDIQLPVMSGLGASKEIRRLEKINRIGVFANSDLQNMEPKKPEDQLDLNVFRSPVIIVALTASTMKQDKQQALAAGCNDYLTKPVNLDWLLNKITEWGCMQALIDFDGWKSGERMTNISAAIPTLTRKRSSSRRIHSHEISAQGY</sequence>
<dbReference type="STRING" id="683960.A0A1E3P120"/>
<gene>
    <name evidence="6" type="ORF">WICANDRAFT_31808</name>
</gene>
<dbReference type="FunFam" id="3.40.50.2300:FF:000146">
    <property type="entry name" value="Putative two-component response regulator SSK1p"/>
    <property type="match status" value="1"/>
</dbReference>
<dbReference type="GO" id="GO:0000156">
    <property type="term" value="F:phosphorelay response regulator activity"/>
    <property type="evidence" value="ECO:0007669"/>
    <property type="project" value="UniProtKB-ARBA"/>
</dbReference>
<organism evidence="6 7">
    <name type="scientific">Wickerhamomyces anomalus (strain ATCC 58044 / CBS 1984 / NCYC 433 / NRRL Y-366-8)</name>
    <name type="common">Yeast</name>
    <name type="synonym">Hansenula anomala</name>
    <dbReference type="NCBI Taxonomy" id="683960"/>
    <lineage>
        <taxon>Eukaryota</taxon>
        <taxon>Fungi</taxon>
        <taxon>Dikarya</taxon>
        <taxon>Ascomycota</taxon>
        <taxon>Saccharomycotina</taxon>
        <taxon>Saccharomycetes</taxon>
        <taxon>Phaffomycetales</taxon>
        <taxon>Wickerhamomycetaceae</taxon>
        <taxon>Wickerhamomyces</taxon>
    </lineage>
</organism>
<feature type="region of interest" description="Disordered" evidence="4">
    <location>
        <begin position="216"/>
        <end position="250"/>
    </location>
</feature>
<feature type="modified residue" description="4-aspartylphosphate" evidence="3">
    <location>
        <position position="399"/>
    </location>
</feature>
<evidence type="ECO:0000256" key="1">
    <source>
        <dbReference type="ARBA" id="ARBA00022553"/>
    </source>
</evidence>
<dbReference type="GeneID" id="30199129"/>
<feature type="compositionally biased region" description="Polar residues" evidence="4">
    <location>
        <begin position="217"/>
        <end position="246"/>
    </location>
</feature>
<feature type="region of interest" description="Disordered" evidence="4">
    <location>
        <begin position="266"/>
        <end position="340"/>
    </location>
</feature>
<dbReference type="CDD" id="cd17546">
    <property type="entry name" value="REC_hyHK_CKI1_RcsC-like"/>
    <property type="match status" value="1"/>
</dbReference>
<dbReference type="OrthoDB" id="21225at2759"/>
<evidence type="ECO:0000256" key="2">
    <source>
        <dbReference type="ARBA" id="ARBA00023012"/>
    </source>
</evidence>
<dbReference type="PANTHER" id="PTHR45339:SF1">
    <property type="entry name" value="HYBRID SIGNAL TRANSDUCTION HISTIDINE KINASE J"/>
    <property type="match status" value="1"/>
</dbReference>
<proteinExistence type="predicted"/>
<dbReference type="EMBL" id="KV454211">
    <property type="protein sequence ID" value="ODQ58950.1"/>
    <property type="molecule type" value="Genomic_DNA"/>
</dbReference>
<keyword evidence="1 3" id="KW-0597">Phosphoprotein</keyword>
<dbReference type="Gene3D" id="3.40.50.2300">
    <property type="match status" value="1"/>
</dbReference>
<evidence type="ECO:0000313" key="6">
    <source>
        <dbReference type="EMBL" id="ODQ58950.1"/>
    </source>
</evidence>
<feature type="compositionally biased region" description="Polar residues" evidence="4">
    <location>
        <begin position="270"/>
        <end position="300"/>
    </location>
</feature>
<protein>
    <recommendedName>
        <fullName evidence="5">Response regulatory domain-containing protein</fullName>
    </recommendedName>
</protein>
<dbReference type="SUPFAM" id="SSF52172">
    <property type="entry name" value="CheY-like"/>
    <property type="match status" value="1"/>
</dbReference>
<accession>A0A1E3P120</accession>
<evidence type="ECO:0000256" key="4">
    <source>
        <dbReference type="SAM" id="MobiDB-lite"/>
    </source>
</evidence>
<dbReference type="PANTHER" id="PTHR45339">
    <property type="entry name" value="HYBRID SIGNAL TRANSDUCTION HISTIDINE KINASE J"/>
    <property type="match status" value="1"/>
</dbReference>
<dbReference type="Proteomes" id="UP000094112">
    <property type="component" value="Unassembled WGS sequence"/>
</dbReference>
<dbReference type="InterPro" id="IPR011006">
    <property type="entry name" value="CheY-like_superfamily"/>
</dbReference>
<dbReference type="SMART" id="SM00448">
    <property type="entry name" value="REC"/>
    <property type="match status" value="1"/>
</dbReference>
<feature type="domain" description="Response regulatory" evidence="5">
    <location>
        <begin position="350"/>
        <end position="495"/>
    </location>
</feature>
<feature type="region of interest" description="Disordered" evidence="4">
    <location>
        <begin position="1"/>
        <end position="27"/>
    </location>
</feature>
<dbReference type="RefSeq" id="XP_019038157.1">
    <property type="nucleotide sequence ID" value="XM_019181883.1"/>
</dbReference>
<dbReference type="AlphaFoldDB" id="A0A1E3P120"/>
<evidence type="ECO:0000313" key="7">
    <source>
        <dbReference type="Proteomes" id="UP000094112"/>
    </source>
</evidence>
<keyword evidence="7" id="KW-1185">Reference proteome</keyword>